<comment type="caution">
    <text evidence="3">The sequence shown here is derived from an EMBL/GenBank/DDBJ whole genome shotgun (WGS) entry which is preliminary data.</text>
</comment>
<protein>
    <recommendedName>
        <fullName evidence="5">DUF922 domain-containing protein</fullName>
    </recommendedName>
</protein>
<sequence>MVARWVVGVCLAVSCAVPAWGAAEPVPAEVQVAKFVEPGLPGSERKLTVHPEQVKVQERYQYYDIDGVSADDLRAQMKRNGTTWNDGNVYAALTTWDIRYHYDITSKDGRYELCDISTDVDIVFHMPRLSPGAKAPLPLKTTWEGYYQHLQTHESGHRDIAVRIGEDLYRELAALGSSASRKDLDREAQTLIKTEFRKLKAEQIEYDAETHHGIKQGAVLSEPTLASSAEQ</sequence>
<name>A0A6V8N213_9BACT</name>
<gene>
    <name evidence="3" type="ORF">GMLC_01140</name>
</gene>
<reference evidence="4" key="1">
    <citation type="submission" date="2020-06" db="EMBL/GenBank/DDBJ databases">
        <title>Draft genomic sequecing of Geomonas sp. Red745.</title>
        <authorList>
            <person name="Itoh H."/>
            <person name="Xu Z.X."/>
            <person name="Ushijima N."/>
            <person name="Masuda Y."/>
            <person name="Shiratori Y."/>
            <person name="Senoo K."/>
        </authorList>
    </citation>
    <scope>NUCLEOTIDE SEQUENCE [LARGE SCALE GENOMIC DNA]</scope>
    <source>
        <strain evidence="4">Red745</strain>
    </source>
</reference>
<dbReference type="AlphaFoldDB" id="A0A6V8N213"/>
<keyword evidence="2" id="KW-0732">Signal</keyword>
<evidence type="ECO:0000256" key="1">
    <source>
        <dbReference type="SAM" id="MobiDB-lite"/>
    </source>
</evidence>
<evidence type="ECO:0008006" key="5">
    <source>
        <dbReference type="Google" id="ProtNLM"/>
    </source>
</evidence>
<keyword evidence="4" id="KW-1185">Reference proteome</keyword>
<proteinExistence type="predicted"/>
<dbReference type="EMBL" id="BLXZ01000001">
    <property type="protein sequence ID" value="GFO66535.1"/>
    <property type="molecule type" value="Genomic_DNA"/>
</dbReference>
<dbReference type="Proteomes" id="UP000587586">
    <property type="component" value="Unassembled WGS sequence"/>
</dbReference>
<feature type="signal peptide" evidence="2">
    <location>
        <begin position="1"/>
        <end position="21"/>
    </location>
</feature>
<accession>A0A6V8N213</accession>
<evidence type="ECO:0000313" key="3">
    <source>
        <dbReference type="EMBL" id="GFO66535.1"/>
    </source>
</evidence>
<dbReference type="Pfam" id="PF06037">
    <property type="entry name" value="DUF922"/>
    <property type="match status" value="1"/>
</dbReference>
<feature type="region of interest" description="Disordered" evidence="1">
    <location>
        <begin position="212"/>
        <end position="231"/>
    </location>
</feature>
<evidence type="ECO:0000313" key="4">
    <source>
        <dbReference type="Proteomes" id="UP000587586"/>
    </source>
</evidence>
<evidence type="ECO:0000256" key="2">
    <source>
        <dbReference type="SAM" id="SignalP"/>
    </source>
</evidence>
<organism evidence="3 4">
    <name type="scientific">Geomonas limicola</name>
    <dbReference type="NCBI Taxonomy" id="2740186"/>
    <lineage>
        <taxon>Bacteria</taxon>
        <taxon>Pseudomonadati</taxon>
        <taxon>Thermodesulfobacteriota</taxon>
        <taxon>Desulfuromonadia</taxon>
        <taxon>Geobacterales</taxon>
        <taxon>Geobacteraceae</taxon>
        <taxon>Geomonas</taxon>
    </lineage>
</organism>
<dbReference type="InterPro" id="IPR010321">
    <property type="entry name" value="DUF922"/>
</dbReference>
<feature type="chain" id="PRO_5028232974" description="DUF922 domain-containing protein" evidence="2">
    <location>
        <begin position="22"/>
        <end position="231"/>
    </location>
</feature>
<dbReference type="PROSITE" id="PS51257">
    <property type="entry name" value="PROKAR_LIPOPROTEIN"/>
    <property type="match status" value="1"/>
</dbReference>